<protein>
    <recommendedName>
        <fullName evidence="3">Zinc ribbon domain-containing protein</fullName>
    </recommendedName>
</protein>
<evidence type="ECO:0000313" key="2">
    <source>
        <dbReference type="Proteomes" id="UP001500456"/>
    </source>
</evidence>
<organism evidence="1 2">
    <name type="scientific">Streptomyces plumbiresistens</name>
    <dbReference type="NCBI Taxonomy" id="511811"/>
    <lineage>
        <taxon>Bacteria</taxon>
        <taxon>Bacillati</taxon>
        <taxon>Actinomycetota</taxon>
        <taxon>Actinomycetes</taxon>
        <taxon>Kitasatosporales</taxon>
        <taxon>Streptomycetaceae</taxon>
        <taxon>Streptomyces</taxon>
    </lineage>
</organism>
<gene>
    <name evidence="1" type="ORF">GCM10022232_23390</name>
</gene>
<dbReference type="EMBL" id="BAAAZX010000005">
    <property type="protein sequence ID" value="GAA3989094.1"/>
    <property type="molecule type" value="Genomic_DNA"/>
</dbReference>
<keyword evidence="2" id="KW-1185">Reference proteome</keyword>
<sequence>MILRTYIECPACQEPIVLRVGVTRARQPFTVACPSCESAIRGETVEADDGLPRFHLPEIRVIDPKDVSGEWRIVTTYGDLPNFPNSGEYSAFLSAHNIFGDENFPGFLNFLATARWLGDKVDPLEHAYGFYLKQKWDLLDRLMWKNFEGAWPENPSFLDRHTAMHRFIFPYLVSLDPEGLYPQAKYEVWSRIFKKEAAFSECAYSVIANPEFEAMNRRVAEQFFNLLRANAEWLPALAIIHLRAKGRPVPSGWQVPVGRIDSLRDAYRQNFEVSCQILPLIIRMQNISEGRDPESIRDPADLNGWAPRILRVQDCVNNANQYTKSKAATKEAYLNRHPYLRYYWNSSFSRDVRNSIAHAEFDYVMHGGVIAYKGREVPYYVFIEALIRQITLLAFWLDLCKLYKIYGSRWDPQNRVFLGLS</sequence>
<comment type="caution">
    <text evidence="1">The sequence shown here is derived from an EMBL/GenBank/DDBJ whole genome shotgun (WGS) entry which is preliminary data.</text>
</comment>
<name>A0ABP7QWD8_9ACTN</name>
<dbReference type="Proteomes" id="UP001500456">
    <property type="component" value="Unassembled WGS sequence"/>
</dbReference>
<accession>A0ABP7QWD8</accession>
<reference evidence="2" key="1">
    <citation type="journal article" date="2019" name="Int. J. Syst. Evol. Microbiol.">
        <title>The Global Catalogue of Microorganisms (GCM) 10K type strain sequencing project: providing services to taxonomists for standard genome sequencing and annotation.</title>
        <authorList>
            <consortium name="The Broad Institute Genomics Platform"/>
            <consortium name="The Broad Institute Genome Sequencing Center for Infectious Disease"/>
            <person name="Wu L."/>
            <person name="Ma J."/>
        </authorList>
    </citation>
    <scope>NUCLEOTIDE SEQUENCE [LARGE SCALE GENOMIC DNA]</scope>
    <source>
        <strain evidence="2">JCM 16924</strain>
    </source>
</reference>
<proteinExistence type="predicted"/>
<evidence type="ECO:0000313" key="1">
    <source>
        <dbReference type="EMBL" id="GAA3989094.1"/>
    </source>
</evidence>
<evidence type="ECO:0008006" key="3">
    <source>
        <dbReference type="Google" id="ProtNLM"/>
    </source>
</evidence>